<feature type="transmembrane region" description="Helical" evidence="1">
    <location>
        <begin position="77"/>
        <end position="99"/>
    </location>
</feature>
<proteinExistence type="predicted"/>
<accession>A0A099F6M5</accession>
<dbReference type="Proteomes" id="UP000029917">
    <property type="component" value="Unassembled WGS sequence"/>
</dbReference>
<dbReference type="AlphaFoldDB" id="A0A099F6M5"/>
<dbReference type="EMBL" id="JRKS01000034">
    <property type="protein sequence ID" value="KGJ05772.1"/>
    <property type="molecule type" value="Genomic_DNA"/>
</dbReference>
<gene>
    <name evidence="2" type="ORF">IC63_10905</name>
</gene>
<sequence length="116" mass="11677">MNDTGSFVAAVLRELAASTAVILAAWGALGGATNALTTKMRLRDALRHILLGGLIAAGMGSLSMAVITAWLSLPPEAIPAGGAAGSAAYLVGVFGPAFIEMLLARLRRANEGGGDE</sequence>
<keyword evidence="1" id="KW-1133">Transmembrane helix</keyword>
<keyword evidence="1" id="KW-0812">Transmembrane</keyword>
<protein>
    <submittedName>
        <fullName evidence="2">Uncharacterized protein</fullName>
    </submittedName>
</protein>
<keyword evidence="1" id="KW-0472">Membrane</keyword>
<evidence type="ECO:0000313" key="2">
    <source>
        <dbReference type="EMBL" id="KGJ05772.1"/>
    </source>
</evidence>
<evidence type="ECO:0000256" key="1">
    <source>
        <dbReference type="SAM" id="Phobius"/>
    </source>
</evidence>
<name>A0A099F6M5_9RHOB</name>
<comment type="caution">
    <text evidence="2">The sequence shown here is derived from an EMBL/GenBank/DDBJ whole genome shotgun (WGS) entry which is preliminary data.</text>
</comment>
<organism evidence="2 3">
    <name type="scientific">Paracoccus sphaerophysae</name>
    <dbReference type="NCBI Taxonomy" id="690417"/>
    <lineage>
        <taxon>Bacteria</taxon>
        <taxon>Pseudomonadati</taxon>
        <taxon>Pseudomonadota</taxon>
        <taxon>Alphaproteobacteria</taxon>
        <taxon>Rhodobacterales</taxon>
        <taxon>Paracoccaceae</taxon>
        <taxon>Paracoccus</taxon>
    </lineage>
</organism>
<keyword evidence="3" id="KW-1185">Reference proteome</keyword>
<reference evidence="2 3" key="2">
    <citation type="submission" date="2014-10" db="EMBL/GenBank/DDBJ databases">
        <title>Paracoccus sanguinis sp. nov., isolated from clinical specimens of New York State patients.</title>
        <authorList>
            <person name="Mingle L.A."/>
            <person name="Cole J.A."/>
            <person name="Lapierre P."/>
            <person name="Musser K.A."/>
        </authorList>
    </citation>
    <scope>NUCLEOTIDE SEQUENCE [LARGE SCALE GENOMIC DNA]</scope>
    <source>
        <strain evidence="2 3">HAMBI 3106</strain>
    </source>
</reference>
<feature type="transmembrane region" description="Helical" evidence="1">
    <location>
        <begin position="15"/>
        <end position="37"/>
    </location>
</feature>
<feature type="transmembrane region" description="Helical" evidence="1">
    <location>
        <begin position="49"/>
        <end position="71"/>
    </location>
</feature>
<dbReference type="RefSeq" id="WP_028031152.1">
    <property type="nucleotide sequence ID" value="NZ_JRKS01000034.1"/>
</dbReference>
<dbReference type="STRING" id="690417.IC63_10905"/>
<reference evidence="2 3" key="1">
    <citation type="submission" date="2014-09" db="EMBL/GenBank/DDBJ databases">
        <authorList>
            <person name="McGinnis J.M."/>
            <person name="Wolfgang W.J."/>
        </authorList>
    </citation>
    <scope>NUCLEOTIDE SEQUENCE [LARGE SCALE GENOMIC DNA]</scope>
    <source>
        <strain evidence="2 3">HAMBI 3106</strain>
    </source>
</reference>
<evidence type="ECO:0000313" key="3">
    <source>
        <dbReference type="Proteomes" id="UP000029917"/>
    </source>
</evidence>
<dbReference type="OrthoDB" id="8451374at2"/>